<evidence type="ECO:0000313" key="2">
    <source>
        <dbReference type="Proteomes" id="UP000191418"/>
    </source>
</evidence>
<evidence type="ECO:0000313" key="1">
    <source>
        <dbReference type="EMBL" id="OPX55334.1"/>
    </source>
</evidence>
<protein>
    <submittedName>
        <fullName evidence="1">Uncharacterized protein</fullName>
    </submittedName>
</protein>
<accession>A0A1T4PSN7</accession>
<keyword evidence="2" id="KW-1185">Reference proteome</keyword>
<sequence>MSVYLKSHAILFVVALSLLVLMSFAVKTYAESSAILSRPKAVQVIEVLAIEYPPFTSATLIDSGLSFRLLNGRVAHSSLSINAHFLPSARAQKQVDSGQWIASFYPPTSPVPVVYRKIPLSNQPLEIGLFRLLPSDSDQPFRWSQLNELAGLKVAIGRRSSAGPLSTQLTEAKVQVIETDSLNQGFQLLQRGRVDAVFAEKLSGFFTVQLLGLSETQFQFSETVFEQTPIAIWVNTIHPNGRWLIEVLEQSRKH</sequence>
<gene>
    <name evidence="1" type="ORF">BTE48_09210</name>
</gene>
<dbReference type="AlphaFoldDB" id="A0A1T4PSN7"/>
<proteinExistence type="predicted"/>
<dbReference type="STRING" id="64969.SAMN02745127_01609"/>
<dbReference type="RefSeq" id="WP_078745209.1">
    <property type="nucleotide sequence ID" value="NZ_FUXG01000009.1"/>
</dbReference>
<organism evidence="1 2">
    <name type="scientific">Oceanospirillum multiglobuliferum</name>
    <dbReference type="NCBI Taxonomy" id="64969"/>
    <lineage>
        <taxon>Bacteria</taxon>
        <taxon>Pseudomonadati</taxon>
        <taxon>Pseudomonadota</taxon>
        <taxon>Gammaproteobacteria</taxon>
        <taxon>Oceanospirillales</taxon>
        <taxon>Oceanospirillaceae</taxon>
        <taxon>Oceanospirillum</taxon>
    </lineage>
</organism>
<dbReference type="OrthoDB" id="6120576at2"/>
<dbReference type="EMBL" id="MTSM01000010">
    <property type="protein sequence ID" value="OPX55334.1"/>
    <property type="molecule type" value="Genomic_DNA"/>
</dbReference>
<reference evidence="1 2" key="1">
    <citation type="submission" date="2017-01" db="EMBL/GenBank/DDBJ databases">
        <title>Genome Sequencing of a Marine Spirillum, Oceanospirillum multiglobuliferum ATCC 33336, from Japan.</title>
        <authorList>
            <person name="Carney J.G."/>
            <person name="Trachtenberg A.M."/>
            <person name="Rheaume B.A."/>
            <person name="Linnane J.D."/>
            <person name="Pitts N.L."/>
            <person name="Mykles D.L."/>
            <person name="Maclea K.S."/>
        </authorList>
    </citation>
    <scope>NUCLEOTIDE SEQUENCE [LARGE SCALE GENOMIC DNA]</scope>
    <source>
        <strain evidence="1 2">ATCC 33336</strain>
    </source>
</reference>
<dbReference type="Gene3D" id="3.40.190.10">
    <property type="entry name" value="Periplasmic binding protein-like II"/>
    <property type="match status" value="1"/>
</dbReference>
<dbReference type="Proteomes" id="UP000191418">
    <property type="component" value="Unassembled WGS sequence"/>
</dbReference>
<dbReference type="SUPFAM" id="SSF53850">
    <property type="entry name" value="Periplasmic binding protein-like II"/>
    <property type="match status" value="1"/>
</dbReference>
<comment type="caution">
    <text evidence="1">The sequence shown here is derived from an EMBL/GenBank/DDBJ whole genome shotgun (WGS) entry which is preliminary data.</text>
</comment>
<name>A0A1T4PSN7_9GAMM</name>